<evidence type="ECO:0000313" key="2">
    <source>
        <dbReference type="EMBL" id="RGE88635.1"/>
    </source>
</evidence>
<sequence length="172" mass="19335">MSEITYRDARVDDAEQIVAFYNEVGGETSYLSFEADEYPMTVSEQKDEIRSLEGNKTNRMLLAMDGDEIAGIATIHSSHKIKARHDGELGIVVAKKYQKQGIGSELIRILIDWCKGNGVTTRISLDTRADNIPAVALYMKFGFEIEGCRRNSTLLNGMYYDLYVMGMMIDEA</sequence>
<keyword evidence="2" id="KW-0808">Transferase</keyword>
<dbReference type="InterPro" id="IPR016181">
    <property type="entry name" value="Acyl_CoA_acyltransferase"/>
</dbReference>
<dbReference type="GO" id="GO:0016747">
    <property type="term" value="F:acyltransferase activity, transferring groups other than amino-acyl groups"/>
    <property type="evidence" value="ECO:0007669"/>
    <property type="project" value="InterPro"/>
</dbReference>
<name>A0A3E3K3I7_9FIRM</name>
<dbReference type="EMBL" id="QVLX01000002">
    <property type="protein sequence ID" value="RGE88635.1"/>
    <property type="molecule type" value="Genomic_DNA"/>
</dbReference>
<dbReference type="GeneID" id="97194102"/>
<dbReference type="SUPFAM" id="SSF55729">
    <property type="entry name" value="Acyl-CoA N-acyltransferases (Nat)"/>
    <property type="match status" value="1"/>
</dbReference>
<evidence type="ECO:0000259" key="1">
    <source>
        <dbReference type="PROSITE" id="PS51186"/>
    </source>
</evidence>
<proteinExistence type="predicted"/>
<dbReference type="PANTHER" id="PTHR43415">
    <property type="entry name" value="SPERMIDINE N(1)-ACETYLTRANSFERASE"/>
    <property type="match status" value="1"/>
</dbReference>
<keyword evidence="3" id="KW-1185">Reference proteome</keyword>
<organism evidence="2 3">
    <name type="scientific">Sellimonas intestinalis</name>
    <dbReference type="NCBI Taxonomy" id="1653434"/>
    <lineage>
        <taxon>Bacteria</taxon>
        <taxon>Bacillati</taxon>
        <taxon>Bacillota</taxon>
        <taxon>Clostridia</taxon>
        <taxon>Lachnospirales</taxon>
        <taxon>Lachnospiraceae</taxon>
        <taxon>Sellimonas</taxon>
    </lineage>
</organism>
<dbReference type="CDD" id="cd04301">
    <property type="entry name" value="NAT_SF"/>
    <property type="match status" value="1"/>
</dbReference>
<comment type="caution">
    <text evidence="2">The sequence shown here is derived from an EMBL/GenBank/DDBJ whole genome shotgun (WGS) entry which is preliminary data.</text>
</comment>
<gene>
    <name evidence="2" type="ORF">DW016_03610</name>
</gene>
<dbReference type="Proteomes" id="UP000261080">
    <property type="component" value="Unassembled WGS sequence"/>
</dbReference>
<dbReference type="AlphaFoldDB" id="A0A3E3K3I7"/>
<evidence type="ECO:0000313" key="3">
    <source>
        <dbReference type="Proteomes" id="UP000261080"/>
    </source>
</evidence>
<accession>A0A3E3K3I7</accession>
<dbReference type="Gene3D" id="3.40.630.30">
    <property type="match status" value="1"/>
</dbReference>
<dbReference type="Pfam" id="PF00583">
    <property type="entry name" value="Acetyltransf_1"/>
    <property type="match status" value="1"/>
</dbReference>
<reference evidence="2 3" key="1">
    <citation type="submission" date="2018-08" db="EMBL/GenBank/DDBJ databases">
        <title>A genome reference for cultivated species of the human gut microbiota.</title>
        <authorList>
            <person name="Zou Y."/>
            <person name="Xue W."/>
            <person name="Luo G."/>
        </authorList>
    </citation>
    <scope>NUCLEOTIDE SEQUENCE [LARGE SCALE GENOMIC DNA]</scope>
    <source>
        <strain evidence="2 3">AF37-2AT</strain>
    </source>
</reference>
<feature type="domain" description="N-acetyltransferase" evidence="1">
    <location>
        <begin position="4"/>
        <end position="170"/>
    </location>
</feature>
<dbReference type="PROSITE" id="PS51186">
    <property type="entry name" value="GNAT"/>
    <property type="match status" value="1"/>
</dbReference>
<protein>
    <submittedName>
        <fullName evidence="2">N-acetyltransferase</fullName>
    </submittedName>
</protein>
<dbReference type="OrthoDB" id="948250at2"/>
<dbReference type="InterPro" id="IPR000182">
    <property type="entry name" value="GNAT_dom"/>
</dbReference>
<dbReference type="RefSeq" id="WP_048621053.1">
    <property type="nucleotide sequence ID" value="NZ_BAABYU010000001.1"/>
</dbReference>
<dbReference type="PANTHER" id="PTHR43415:SF3">
    <property type="entry name" value="GNAT-FAMILY ACETYLTRANSFERASE"/>
    <property type="match status" value="1"/>
</dbReference>